<dbReference type="GO" id="GO:0016491">
    <property type="term" value="F:oxidoreductase activity"/>
    <property type="evidence" value="ECO:0007669"/>
    <property type="project" value="UniProtKB-KW"/>
</dbReference>
<keyword evidence="2" id="KW-0560">Oxidoreductase</keyword>
<evidence type="ECO:0000256" key="1">
    <source>
        <dbReference type="ARBA" id="ARBA00006484"/>
    </source>
</evidence>
<keyword evidence="4" id="KW-1185">Reference proteome</keyword>
<dbReference type="AlphaFoldDB" id="A0AAN6W3T4"/>
<dbReference type="SUPFAM" id="SSF51735">
    <property type="entry name" value="NAD(P)-binding Rossmann-fold domains"/>
    <property type="match status" value="1"/>
</dbReference>
<dbReference type="Pfam" id="PF00106">
    <property type="entry name" value="adh_short"/>
    <property type="match status" value="1"/>
</dbReference>
<organism evidence="3 4">
    <name type="scientific">Triangularia setosa</name>
    <dbReference type="NCBI Taxonomy" id="2587417"/>
    <lineage>
        <taxon>Eukaryota</taxon>
        <taxon>Fungi</taxon>
        <taxon>Dikarya</taxon>
        <taxon>Ascomycota</taxon>
        <taxon>Pezizomycotina</taxon>
        <taxon>Sordariomycetes</taxon>
        <taxon>Sordariomycetidae</taxon>
        <taxon>Sordariales</taxon>
        <taxon>Podosporaceae</taxon>
        <taxon>Triangularia</taxon>
    </lineage>
</organism>
<dbReference type="PANTHER" id="PTHR24320">
    <property type="entry name" value="RETINOL DEHYDROGENASE"/>
    <property type="match status" value="1"/>
</dbReference>
<dbReference type="Proteomes" id="UP001302321">
    <property type="component" value="Unassembled WGS sequence"/>
</dbReference>
<comment type="caution">
    <text evidence="3">The sequence shown here is derived from an EMBL/GenBank/DDBJ whole genome shotgun (WGS) entry which is preliminary data.</text>
</comment>
<protein>
    <submittedName>
        <fullName evidence="3">Oxidoreductase</fullName>
    </submittedName>
</protein>
<evidence type="ECO:0000256" key="2">
    <source>
        <dbReference type="ARBA" id="ARBA00023002"/>
    </source>
</evidence>
<dbReference type="InterPro" id="IPR036291">
    <property type="entry name" value="NAD(P)-bd_dom_sf"/>
</dbReference>
<proteinExistence type="inferred from homology"/>
<accession>A0AAN6W3T4</accession>
<gene>
    <name evidence="3" type="ORF">QBC36DRAFT_244776</name>
</gene>
<name>A0AAN6W3T4_9PEZI</name>
<dbReference type="InterPro" id="IPR002347">
    <property type="entry name" value="SDR_fam"/>
</dbReference>
<dbReference type="PANTHER" id="PTHR24320:SF283">
    <property type="entry name" value="RETINOL DEHYDROGENASE 11"/>
    <property type="match status" value="1"/>
</dbReference>
<reference evidence="3" key="2">
    <citation type="submission" date="2023-05" db="EMBL/GenBank/DDBJ databases">
        <authorList>
            <consortium name="Lawrence Berkeley National Laboratory"/>
            <person name="Steindorff A."/>
            <person name="Hensen N."/>
            <person name="Bonometti L."/>
            <person name="Westerberg I."/>
            <person name="Brannstrom I.O."/>
            <person name="Guillou S."/>
            <person name="Cros-Aarteil S."/>
            <person name="Calhoun S."/>
            <person name="Haridas S."/>
            <person name="Kuo A."/>
            <person name="Mondo S."/>
            <person name="Pangilinan J."/>
            <person name="Riley R."/>
            <person name="Labutti K."/>
            <person name="Andreopoulos B."/>
            <person name="Lipzen A."/>
            <person name="Chen C."/>
            <person name="Yanf M."/>
            <person name="Daum C."/>
            <person name="Ng V."/>
            <person name="Clum A."/>
            <person name="Ohm R."/>
            <person name="Martin F."/>
            <person name="Silar P."/>
            <person name="Natvig D."/>
            <person name="Lalanne C."/>
            <person name="Gautier V."/>
            <person name="Ament-Velasquez S.L."/>
            <person name="Kruys A."/>
            <person name="Hutchinson M.I."/>
            <person name="Powell A.J."/>
            <person name="Barry K."/>
            <person name="Miller A.N."/>
            <person name="Grigoriev I.V."/>
            <person name="Debuchy R."/>
            <person name="Gladieux P."/>
            <person name="Thoren M.H."/>
            <person name="Johannesson H."/>
        </authorList>
    </citation>
    <scope>NUCLEOTIDE SEQUENCE</scope>
    <source>
        <strain evidence="3">CBS 892.96</strain>
    </source>
</reference>
<dbReference type="Gene3D" id="3.40.50.720">
    <property type="entry name" value="NAD(P)-binding Rossmann-like Domain"/>
    <property type="match status" value="1"/>
</dbReference>
<evidence type="ECO:0000313" key="3">
    <source>
        <dbReference type="EMBL" id="KAK4173761.1"/>
    </source>
</evidence>
<sequence length="330" mass="35623">MAFFDNAVTSEQVVSAFAPQVKGRVFVITGAGQPSIGSSIAVELAKASPSHILIASRTAENVYPVLSAIREEDTSVKATFVPVDLSDHDSVLRAAQEILAATRSQIDVLINSAGNMALKEYTVDKQGIEMQMSVNHVGHFLLTNLLKPALLAGAANPYGARVINITSVGYQISPVRYGDVSFSSGKAYDMWAGYGQAKTAQILFSYGLTDRLKHRGVVAFACHPGSNLDTKLGSHLVMDDYSGIMPVTQRNTGQDFVFTVGDEPRFKTYEQIGATPLIAALDPGLATRAPAYLQNGQIMQPTAQHALYNAIEVEKCWKLSEKLVGQSFMY</sequence>
<dbReference type="EMBL" id="MU866321">
    <property type="protein sequence ID" value="KAK4173761.1"/>
    <property type="molecule type" value="Genomic_DNA"/>
</dbReference>
<evidence type="ECO:0000313" key="4">
    <source>
        <dbReference type="Proteomes" id="UP001302321"/>
    </source>
</evidence>
<reference evidence="3" key="1">
    <citation type="journal article" date="2023" name="Mol. Phylogenet. Evol.">
        <title>Genome-scale phylogeny and comparative genomics of the fungal order Sordariales.</title>
        <authorList>
            <person name="Hensen N."/>
            <person name="Bonometti L."/>
            <person name="Westerberg I."/>
            <person name="Brannstrom I.O."/>
            <person name="Guillou S."/>
            <person name="Cros-Aarteil S."/>
            <person name="Calhoun S."/>
            <person name="Haridas S."/>
            <person name="Kuo A."/>
            <person name="Mondo S."/>
            <person name="Pangilinan J."/>
            <person name="Riley R."/>
            <person name="LaButti K."/>
            <person name="Andreopoulos B."/>
            <person name="Lipzen A."/>
            <person name="Chen C."/>
            <person name="Yan M."/>
            <person name="Daum C."/>
            <person name="Ng V."/>
            <person name="Clum A."/>
            <person name="Steindorff A."/>
            <person name="Ohm R.A."/>
            <person name="Martin F."/>
            <person name="Silar P."/>
            <person name="Natvig D.O."/>
            <person name="Lalanne C."/>
            <person name="Gautier V."/>
            <person name="Ament-Velasquez S.L."/>
            <person name="Kruys A."/>
            <person name="Hutchinson M.I."/>
            <person name="Powell A.J."/>
            <person name="Barry K."/>
            <person name="Miller A.N."/>
            <person name="Grigoriev I.V."/>
            <person name="Debuchy R."/>
            <person name="Gladieux P."/>
            <person name="Hiltunen Thoren M."/>
            <person name="Johannesson H."/>
        </authorList>
    </citation>
    <scope>NUCLEOTIDE SEQUENCE</scope>
    <source>
        <strain evidence="3">CBS 892.96</strain>
    </source>
</reference>
<comment type="similarity">
    <text evidence="1">Belongs to the short-chain dehydrogenases/reductases (SDR) family.</text>
</comment>